<reference evidence="1" key="1">
    <citation type="submission" date="2024-05" db="EMBL/GenBank/DDBJ databases">
        <title>Isolation and characterization of Sporomusa carbonis sp. nov., a carboxydotrophic hydrogenogen in the genus of Sporomusa isolated from a charcoal burning pile.</title>
        <authorList>
            <person name="Boeer T."/>
            <person name="Rosenbaum F."/>
            <person name="Eysell L."/>
            <person name="Mueller V."/>
            <person name="Daniel R."/>
            <person name="Poehlein A."/>
        </authorList>
    </citation>
    <scope>NUCLEOTIDE SEQUENCE [LARGE SCALE GENOMIC DNA]</scope>
    <source>
        <strain evidence="1">DSM 3132</strain>
    </source>
</reference>
<dbReference type="SUPFAM" id="SSF56784">
    <property type="entry name" value="HAD-like"/>
    <property type="match status" value="1"/>
</dbReference>
<dbReference type="CDD" id="cd07516">
    <property type="entry name" value="HAD_Pase"/>
    <property type="match status" value="1"/>
</dbReference>
<dbReference type="InterPro" id="IPR006379">
    <property type="entry name" value="HAD-SF_hydro_IIB"/>
</dbReference>
<gene>
    <name evidence="1" type="primary">yidA_2</name>
    <name evidence="1" type="ORF">SPACI_013290</name>
</gene>
<keyword evidence="1" id="KW-0378">Hydrolase</keyword>
<evidence type="ECO:0000313" key="2">
    <source>
        <dbReference type="Proteomes" id="UP000216052"/>
    </source>
</evidence>
<dbReference type="SFLD" id="SFLDS00003">
    <property type="entry name" value="Haloacid_Dehalogenase"/>
    <property type="match status" value="1"/>
</dbReference>
<dbReference type="NCBIfam" id="TIGR00099">
    <property type="entry name" value="Cof-subfamily"/>
    <property type="match status" value="1"/>
</dbReference>
<dbReference type="PROSITE" id="PS01228">
    <property type="entry name" value="COF_1"/>
    <property type="match status" value="1"/>
</dbReference>
<dbReference type="Proteomes" id="UP000216052">
    <property type="component" value="Chromosome"/>
</dbReference>
<dbReference type="PANTHER" id="PTHR10000">
    <property type="entry name" value="PHOSPHOSERINE PHOSPHATASE"/>
    <property type="match status" value="1"/>
</dbReference>
<dbReference type="NCBIfam" id="TIGR01484">
    <property type="entry name" value="HAD-SF-IIB"/>
    <property type="match status" value="1"/>
</dbReference>
<dbReference type="InterPro" id="IPR000150">
    <property type="entry name" value="Cof"/>
</dbReference>
<dbReference type="PANTHER" id="PTHR10000:SF8">
    <property type="entry name" value="HAD SUPERFAMILY HYDROLASE-LIKE, TYPE 3"/>
    <property type="match status" value="1"/>
</dbReference>
<accession>A0ABZ3IYX4</accession>
<dbReference type="GO" id="GO:0050308">
    <property type="term" value="F:sugar-phosphatase activity"/>
    <property type="evidence" value="ECO:0007669"/>
    <property type="project" value="UniProtKB-EC"/>
</dbReference>
<dbReference type="InterPro" id="IPR036412">
    <property type="entry name" value="HAD-like_sf"/>
</dbReference>
<organism evidence="1 2">
    <name type="scientific">Sporomusa acidovorans (strain ATCC 49682 / DSM 3132 / Mol)</name>
    <dbReference type="NCBI Taxonomy" id="1123286"/>
    <lineage>
        <taxon>Bacteria</taxon>
        <taxon>Bacillati</taxon>
        <taxon>Bacillota</taxon>
        <taxon>Negativicutes</taxon>
        <taxon>Selenomonadales</taxon>
        <taxon>Sporomusaceae</taxon>
        <taxon>Sporomusa</taxon>
    </lineage>
</organism>
<dbReference type="SFLD" id="SFLDG01144">
    <property type="entry name" value="C2.B.4:_PGP_Like"/>
    <property type="match status" value="1"/>
</dbReference>
<dbReference type="Gene3D" id="3.40.50.1000">
    <property type="entry name" value="HAD superfamily/HAD-like"/>
    <property type="match status" value="1"/>
</dbReference>
<dbReference type="EMBL" id="CP155571">
    <property type="protein sequence ID" value="XFO71314.1"/>
    <property type="molecule type" value="Genomic_DNA"/>
</dbReference>
<keyword evidence="2" id="KW-1185">Reference proteome</keyword>
<proteinExistence type="predicted"/>
<dbReference type="EC" id="3.1.3.23" evidence="1"/>
<dbReference type="InterPro" id="IPR023214">
    <property type="entry name" value="HAD_sf"/>
</dbReference>
<dbReference type="PROSITE" id="PS01229">
    <property type="entry name" value="COF_2"/>
    <property type="match status" value="1"/>
</dbReference>
<name>A0ABZ3IYX4_SPOA4</name>
<dbReference type="Pfam" id="PF08282">
    <property type="entry name" value="Hydrolase_3"/>
    <property type="match status" value="1"/>
</dbReference>
<dbReference type="Gene3D" id="3.30.1240.10">
    <property type="match status" value="1"/>
</dbReference>
<sequence length="277" mass="31948">MAYKLICVDVDGTLLTSRHKITERTKKVLLQAHRQNIHIVVSTGRMYTDAEYFSNLIGVKSPVIASNGAFIKEKDNDKVIFKDVLGENLSFQLLELFRRYDTRPYFCTPNKFYYGNILFKFFYLATRFIGSRSNSLDMEFVYSWKRWQRILQKEKENIVKCEVIYRKPALIHELRQELKNIDQLEIADSSKHNIEITRKGVSKGKAVAMLAAFYQIKPEEIITIGDSENDISMIEYAGLGIAMENALDSVKQKADYITDSNDREGVANAISKFVLQK</sequence>
<dbReference type="SFLD" id="SFLDG01140">
    <property type="entry name" value="C2.B:_Phosphomannomutase_and_P"/>
    <property type="match status" value="1"/>
</dbReference>
<dbReference type="RefSeq" id="WP_093794885.1">
    <property type="nucleotide sequence ID" value="NZ_CP155571.1"/>
</dbReference>
<evidence type="ECO:0000313" key="1">
    <source>
        <dbReference type="EMBL" id="XFO71314.1"/>
    </source>
</evidence>
<protein>
    <submittedName>
        <fullName evidence="1">Sugar phosphatase YidA</fullName>
        <ecNumber evidence="1">3.1.3.23</ecNumber>
    </submittedName>
</protein>